<feature type="compositionally biased region" description="Polar residues" evidence="9">
    <location>
        <begin position="444"/>
        <end position="453"/>
    </location>
</feature>
<feature type="compositionally biased region" description="Pro residues" evidence="9">
    <location>
        <begin position="308"/>
        <end position="317"/>
    </location>
</feature>
<keyword evidence="6" id="KW-0804">Transcription</keyword>
<dbReference type="GO" id="GO:0051176">
    <property type="term" value="P:positive regulation of sulfur metabolic process"/>
    <property type="evidence" value="ECO:0007669"/>
    <property type="project" value="UniProtKB-ARBA"/>
</dbReference>
<comment type="subcellular location">
    <subcellularLocation>
        <location evidence="2">Cytoplasm</location>
    </subcellularLocation>
    <subcellularLocation>
        <location evidence="1">Nucleus</location>
    </subcellularLocation>
</comment>
<dbReference type="STRING" id="155417.A0A4Q4TKB9"/>
<dbReference type="InterPro" id="IPR021740">
    <property type="entry name" value="Velvet"/>
</dbReference>
<evidence type="ECO:0000256" key="1">
    <source>
        <dbReference type="ARBA" id="ARBA00004123"/>
    </source>
</evidence>
<keyword evidence="12" id="KW-1185">Reference proteome</keyword>
<dbReference type="Pfam" id="PF11754">
    <property type="entry name" value="Velvet"/>
    <property type="match status" value="2"/>
</dbReference>
<dbReference type="PROSITE" id="PS51821">
    <property type="entry name" value="VELVET"/>
    <property type="match status" value="1"/>
</dbReference>
<dbReference type="InterPro" id="IPR038491">
    <property type="entry name" value="Velvet_dom_sf"/>
</dbReference>
<gene>
    <name evidence="11" type="ORF">DL764_002934</name>
</gene>
<evidence type="ECO:0000256" key="5">
    <source>
        <dbReference type="ARBA" id="ARBA00023015"/>
    </source>
</evidence>
<evidence type="ECO:0000259" key="10">
    <source>
        <dbReference type="PROSITE" id="PS51821"/>
    </source>
</evidence>
<comment type="caution">
    <text evidence="11">The sequence shown here is derived from an EMBL/GenBank/DDBJ whole genome shotgun (WGS) entry which is preliminary data.</text>
</comment>
<feature type="compositionally biased region" description="Pro residues" evidence="9">
    <location>
        <begin position="339"/>
        <end position="362"/>
    </location>
</feature>
<dbReference type="GO" id="GO:0043455">
    <property type="term" value="P:regulation of secondary metabolic process"/>
    <property type="evidence" value="ECO:0007669"/>
    <property type="project" value="UniProtKB-ARBA"/>
</dbReference>
<feature type="compositionally biased region" description="Basic and acidic residues" evidence="9">
    <location>
        <begin position="172"/>
        <end position="185"/>
    </location>
</feature>
<feature type="compositionally biased region" description="Polar residues" evidence="9">
    <location>
        <begin position="397"/>
        <end position="409"/>
    </location>
</feature>
<dbReference type="Gene3D" id="2.60.40.3960">
    <property type="entry name" value="Velvet domain"/>
    <property type="match status" value="1"/>
</dbReference>
<dbReference type="PANTHER" id="PTHR33572:SF14">
    <property type="entry name" value="DEVELOPMENTAL AND SECONDARY METABOLISM REGULATOR VEA"/>
    <property type="match status" value="1"/>
</dbReference>
<evidence type="ECO:0000313" key="12">
    <source>
        <dbReference type="Proteomes" id="UP000293360"/>
    </source>
</evidence>
<dbReference type="OrthoDB" id="5384689at2759"/>
<evidence type="ECO:0000256" key="7">
    <source>
        <dbReference type="ARBA" id="ARBA00023242"/>
    </source>
</evidence>
<feature type="region of interest" description="Disordered" evidence="9">
    <location>
        <begin position="241"/>
        <end position="501"/>
    </location>
</feature>
<dbReference type="GO" id="GO:0030435">
    <property type="term" value="P:sporulation resulting in formation of a cellular spore"/>
    <property type="evidence" value="ECO:0007669"/>
    <property type="project" value="UniProtKB-KW"/>
</dbReference>
<evidence type="ECO:0000256" key="4">
    <source>
        <dbReference type="ARBA" id="ARBA00022969"/>
    </source>
</evidence>
<proteinExistence type="inferred from homology"/>
<keyword evidence="7" id="KW-0539">Nucleus</keyword>
<dbReference type="EMBL" id="QJNU01000115">
    <property type="protein sequence ID" value="RYP06822.1"/>
    <property type="molecule type" value="Genomic_DNA"/>
</dbReference>
<evidence type="ECO:0000256" key="6">
    <source>
        <dbReference type="ARBA" id="ARBA00023163"/>
    </source>
</evidence>
<dbReference type="PANTHER" id="PTHR33572">
    <property type="entry name" value="SPORE DEVELOPMENT REGULATOR VOSA"/>
    <property type="match status" value="1"/>
</dbReference>
<dbReference type="FunFam" id="2.60.40.3960:FF:000001">
    <property type="entry name" value="Sexual development activator VeA"/>
    <property type="match status" value="1"/>
</dbReference>
<dbReference type="GO" id="GO:0034250">
    <property type="term" value="P:positive regulation of amide metabolic process"/>
    <property type="evidence" value="ECO:0007669"/>
    <property type="project" value="UniProtKB-ARBA"/>
</dbReference>
<dbReference type="AlphaFoldDB" id="A0A4Q4TKB9"/>
<dbReference type="GO" id="GO:0005737">
    <property type="term" value="C:cytoplasm"/>
    <property type="evidence" value="ECO:0007669"/>
    <property type="project" value="UniProtKB-SubCell"/>
</dbReference>
<feature type="compositionally biased region" description="Basic and acidic residues" evidence="9">
    <location>
        <begin position="468"/>
        <end position="477"/>
    </location>
</feature>
<evidence type="ECO:0000256" key="8">
    <source>
        <dbReference type="ARBA" id="ARBA00038005"/>
    </source>
</evidence>
<evidence type="ECO:0000313" key="11">
    <source>
        <dbReference type="EMBL" id="RYP06822.1"/>
    </source>
</evidence>
<organism evidence="11 12">
    <name type="scientific">Monosporascus ibericus</name>
    <dbReference type="NCBI Taxonomy" id="155417"/>
    <lineage>
        <taxon>Eukaryota</taxon>
        <taxon>Fungi</taxon>
        <taxon>Dikarya</taxon>
        <taxon>Ascomycota</taxon>
        <taxon>Pezizomycotina</taxon>
        <taxon>Sordariomycetes</taxon>
        <taxon>Xylariomycetidae</taxon>
        <taxon>Xylariales</taxon>
        <taxon>Xylariales incertae sedis</taxon>
        <taxon>Monosporascus</taxon>
    </lineage>
</organism>
<keyword evidence="4" id="KW-0749">Sporulation</keyword>
<dbReference type="InterPro" id="IPR037525">
    <property type="entry name" value="Velvet_dom"/>
</dbReference>
<dbReference type="GO" id="GO:0005634">
    <property type="term" value="C:nucleus"/>
    <property type="evidence" value="ECO:0007669"/>
    <property type="project" value="UniProtKB-SubCell"/>
</dbReference>
<comment type="similarity">
    <text evidence="8">Belongs to the velvet family. VeA subfamily.</text>
</comment>
<reference evidence="11 12" key="1">
    <citation type="submission" date="2018-06" db="EMBL/GenBank/DDBJ databases">
        <title>Complete Genomes of Monosporascus.</title>
        <authorList>
            <person name="Robinson A.J."/>
            <person name="Natvig D.O."/>
        </authorList>
    </citation>
    <scope>NUCLEOTIDE SEQUENCE [LARGE SCALE GENOMIC DNA]</scope>
    <source>
        <strain evidence="11 12">CBS 110550</strain>
    </source>
</reference>
<dbReference type="Proteomes" id="UP000293360">
    <property type="component" value="Unassembled WGS sequence"/>
</dbReference>
<sequence>MNYTNSTTAIMANVILPSEPTRAIAVRETRITKGGRHLWYELDVIQQPERARACGSGPKSSADRRPVDPPPVLQFKVLEGENYETARDITFDYNADFFVFASLEHARPMAHGRVQTPAATSPPVLTGFPVAGCCYLDRPEPAGYFIFPDLSVRHEGRYRLVFTLYEQIKDPQDEEVEPRAEDRDGMAGGEDDGQGFYHRMEVKSDDFAVFSAKKFPGLSESTALSRTVAEQGCRVRIRRDVRMRRRDNTKPSAGADYEDNAEEEYNRRRRTKTPEVLRPRSVSNTSMDATPYGHDLSRRPSNADYVHHPPPPPPPMYQPNQPGRILSFGHGSQDSAPPVYAPPPPPGPLSTPVSPAHPPPYHPTSQVASYPPPSPGFMAPQPGYYERPPSRQEQEAKIQQSYNYSTTSMKPLAPIPSTPSTRHTGPPPSSILPSITALERERGNSASWSNRSDSLPKPAPLYATRESQPTKRSHDDVFQATQERTVNGQRPEVSYNDPKDPKIGWYKRANFEWKQRPFAA</sequence>
<evidence type="ECO:0000256" key="3">
    <source>
        <dbReference type="ARBA" id="ARBA00022490"/>
    </source>
</evidence>
<feature type="region of interest" description="Disordered" evidence="9">
    <location>
        <begin position="172"/>
        <end position="195"/>
    </location>
</feature>
<protein>
    <recommendedName>
        <fullName evidence="10">Velvet domain-containing protein</fullName>
    </recommendedName>
</protein>
<name>A0A4Q4TKB9_9PEZI</name>
<feature type="domain" description="Velvet" evidence="10">
    <location>
        <begin position="35"/>
        <end position="238"/>
    </location>
</feature>
<evidence type="ECO:0000256" key="9">
    <source>
        <dbReference type="SAM" id="MobiDB-lite"/>
    </source>
</evidence>
<feature type="compositionally biased region" description="Polar residues" evidence="9">
    <location>
        <begin position="479"/>
        <end position="488"/>
    </location>
</feature>
<evidence type="ECO:0000256" key="2">
    <source>
        <dbReference type="ARBA" id="ARBA00004496"/>
    </source>
</evidence>
<keyword evidence="3" id="KW-0963">Cytoplasm</keyword>
<keyword evidence="5" id="KW-0805">Transcription regulation</keyword>
<accession>A0A4Q4TKB9</accession>